<feature type="non-terminal residue" evidence="3">
    <location>
        <position position="1"/>
    </location>
</feature>
<protein>
    <submittedName>
        <fullName evidence="3">12794_t:CDS:1</fullName>
    </submittedName>
</protein>
<dbReference type="Pfam" id="PF17846">
    <property type="entry name" value="XRN_M"/>
    <property type="match status" value="1"/>
</dbReference>
<reference evidence="3" key="1">
    <citation type="submission" date="2021-06" db="EMBL/GenBank/DDBJ databases">
        <authorList>
            <person name="Kallberg Y."/>
            <person name="Tangrot J."/>
            <person name="Rosling A."/>
        </authorList>
    </citation>
    <scope>NUCLEOTIDE SEQUENCE</scope>
    <source>
        <strain evidence="3">87-6 pot B 2015</strain>
    </source>
</reference>
<proteinExistence type="predicted"/>
<feature type="compositionally biased region" description="Acidic residues" evidence="1">
    <location>
        <begin position="189"/>
        <end position="198"/>
    </location>
</feature>
<dbReference type="Proteomes" id="UP000789375">
    <property type="component" value="Unassembled WGS sequence"/>
</dbReference>
<evidence type="ECO:0000256" key="1">
    <source>
        <dbReference type="SAM" id="MobiDB-lite"/>
    </source>
</evidence>
<dbReference type="InterPro" id="IPR041412">
    <property type="entry name" value="Xrn1_helical"/>
</dbReference>
<evidence type="ECO:0000313" key="4">
    <source>
        <dbReference type="Proteomes" id="UP000789375"/>
    </source>
</evidence>
<feature type="non-terminal residue" evidence="3">
    <location>
        <position position="198"/>
    </location>
</feature>
<organism evidence="3 4">
    <name type="scientific">Funneliformis mosseae</name>
    <name type="common">Endomycorrhizal fungus</name>
    <name type="synonym">Glomus mosseae</name>
    <dbReference type="NCBI Taxonomy" id="27381"/>
    <lineage>
        <taxon>Eukaryota</taxon>
        <taxon>Fungi</taxon>
        <taxon>Fungi incertae sedis</taxon>
        <taxon>Mucoromycota</taxon>
        <taxon>Glomeromycotina</taxon>
        <taxon>Glomeromycetes</taxon>
        <taxon>Glomerales</taxon>
        <taxon>Glomeraceae</taxon>
        <taxon>Funneliformis</taxon>
    </lineage>
</organism>
<dbReference type="AlphaFoldDB" id="A0A9N9NKW8"/>
<dbReference type="EMBL" id="CAJVPP010020508">
    <property type="protein sequence ID" value="CAG8740586.1"/>
    <property type="molecule type" value="Genomic_DNA"/>
</dbReference>
<keyword evidence="4" id="KW-1185">Reference proteome</keyword>
<sequence length="198" mass="22113">RCLPLMGGYLTNSGVVDLKRLQYMVTELGKQEDDIFLRRYRNEQRRAPQPLPAPKRRKVKANKVIDKYKIIFNSLTNEYATYSLPHLPIGMPLLPVKGFDSHLRAKSNQEVVANRQELRIANINAAQLLKAELSSSDTTTSTANINITIDKNSNSSLQMDYGSSEVSVKQDIVASSDEALSTSLTTSKDEDEDHADSI</sequence>
<feature type="domain" description="Xrn1 helical" evidence="2">
    <location>
        <begin position="2"/>
        <end position="53"/>
    </location>
</feature>
<gene>
    <name evidence="3" type="ORF">FMOSSE_LOCUS16128</name>
</gene>
<accession>A0A9N9NKW8</accession>
<feature type="region of interest" description="Disordered" evidence="1">
    <location>
        <begin position="177"/>
        <end position="198"/>
    </location>
</feature>
<name>A0A9N9NKW8_FUNMO</name>
<comment type="caution">
    <text evidence="3">The sequence shown here is derived from an EMBL/GenBank/DDBJ whole genome shotgun (WGS) entry which is preliminary data.</text>
</comment>
<evidence type="ECO:0000313" key="3">
    <source>
        <dbReference type="EMBL" id="CAG8740586.1"/>
    </source>
</evidence>
<evidence type="ECO:0000259" key="2">
    <source>
        <dbReference type="Pfam" id="PF17846"/>
    </source>
</evidence>